<reference evidence="1" key="1">
    <citation type="submission" date="2016-10" db="EMBL/GenBank/DDBJ databases">
        <title>CRISPR-Cas defence system in Roseofilum reptotaenium: evidence of a bacteriophage-cyanobacterium arms race in the coral black band disease.</title>
        <authorList>
            <person name="Buerger P."/>
            <person name="Wood-Charlson E.M."/>
            <person name="Weynberg K.D."/>
            <person name="Willis B."/>
            <person name="Van Oppen M.J."/>
        </authorList>
    </citation>
    <scope>NUCLEOTIDE SEQUENCE [LARGE SCALE GENOMIC DNA]</scope>
    <source>
        <strain evidence="1">AO1-A</strain>
    </source>
</reference>
<dbReference type="AlphaFoldDB" id="A0A1L9QVK4"/>
<dbReference type="STRING" id="1925591.BI308_04930"/>
<name>A0A1L9QVK4_9CYAN</name>
<dbReference type="Pfam" id="PF10989">
    <property type="entry name" value="DUF2808"/>
    <property type="match status" value="1"/>
</dbReference>
<organism evidence="1 2">
    <name type="scientific">Roseofilum reptotaenium AO1-A</name>
    <dbReference type="NCBI Taxonomy" id="1925591"/>
    <lineage>
        <taxon>Bacteria</taxon>
        <taxon>Bacillati</taxon>
        <taxon>Cyanobacteriota</taxon>
        <taxon>Cyanophyceae</taxon>
        <taxon>Desertifilales</taxon>
        <taxon>Desertifilaceae</taxon>
        <taxon>Roseofilum</taxon>
    </lineage>
</organism>
<protein>
    <recommendedName>
        <fullName evidence="3">DUF2808 domain-containing protein</fullName>
    </recommendedName>
</protein>
<dbReference type="EMBL" id="MLAW01000005">
    <property type="protein sequence ID" value="OJJ26721.1"/>
    <property type="molecule type" value="Genomic_DNA"/>
</dbReference>
<comment type="caution">
    <text evidence="1">The sequence shown here is derived from an EMBL/GenBank/DDBJ whole genome shotgun (WGS) entry which is preliminary data.</text>
</comment>
<evidence type="ECO:0008006" key="3">
    <source>
        <dbReference type="Google" id="ProtNLM"/>
    </source>
</evidence>
<gene>
    <name evidence="1" type="ORF">BI308_04930</name>
</gene>
<dbReference type="InterPro" id="IPR021256">
    <property type="entry name" value="DUF2808"/>
</dbReference>
<keyword evidence="2" id="KW-1185">Reference proteome</keyword>
<sequence>MGNWIQGYKPLVLPFSLLALTVGSPILAIPLSSPIYAVTLRDGITAFAGLPRLISVTTTNNTIRAWSAAYYFTIELPEDASEPLKTLEITQTQGFDVPRYEAQRTRVFAGDRRNRGRSFSLEEVAIAERTLTLTLEEPIPPGTIFTVGLYPVRNPNVTGVYLFGVTAFPHGEKPQKAFLGFGRLHFYRTPWI</sequence>
<evidence type="ECO:0000313" key="2">
    <source>
        <dbReference type="Proteomes" id="UP000183940"/>
    </source>
</evidence>
<accession>A0A1L9QVK4</accession>
<evidence type="ECO:0000313" key="1">
    <source>
        <dbReference type="EMBL" id="OJJ26721.1"/>
    </source>
</evidence>
<proteinExistence type="predicted"/>
<dbReference type="Proteomes" id="UP000183940">
    <property type="component" value="Unassembled WGS sequence"/>
</dbReference>